<dbReference type="InParanoid" id="T0R5J5"/>
<dbReference type="Proteomes" id="UP000030762">
    <property type="component" value="Unassembled WGS sequence"/>
</dbReference>
<keyword evidence="6 8" id="KW-1133">Transmembrane helix</keyword>
<dbReference type="AlphaFoldDB" id="T0R5J5"/>
<gene>
    <name evidence="9" type="ORF">SDRG_01049</name>
</gene>
<evidence type="ECO:0000313" key="10">
    <source>
        <dbReference type="Proteomes" id="UP000030762"/>
    </source>
</evidence>
<proteinExistence type="inferred from homology"/>
<dbReference type="GeneID" id="19941776"/>
<accession>T0R5J5</accession>
<evidence type="ECO:0000256" key="3">
    <source>
        <dbReference type="ARBA" id="ARBA00022692"/>
    </source>
</evidence>
<evidence type="ECO:0000256" key="7">
    <source>
        <dbReference type="ARBA" id="ARBA00023136"/>
    </source>
</evidence>
<comment type="similarity">
    <text evidence="2">Belongs to the OST4 family.</text>
</comment>
<sequence>MTNEEMDAALMQFVNALGIFITVGLVAFHYITSTVKDAEE</sequence>
<keyword evidence="7 8" id="KW-0472">Membrane</keyword>
<dbReference type="InterPro" id="IPR018943">
    <property type="entry name" value="Oligosaccaryltransferase"/>
</dbReference>
<evidence type="ECO:0000256" key="2">
    <source>
        <dbReference type="ARBA" id="ARBA00007685"/>
    </source>
</evidence>
<dbReference type="EMBL" id="JH767133">
    <property type="protein sequence ID" value="EQC42211.1"/>
    <property type="molecule type" value="Genomic_DNA"/>
</dbReference>
<organism evidence="9 10">
    <name type="scientific">Saprolegnia diclina (strain VS20)</name>
    <dbReference type="NCBI Taxonomy" id="1156394"/>
    <lineage>
        <taxon>Eukaryota</taxon>
        <taxon>Sar</taxon>
        <taxon>Stramenopiles</taxon>
        <taxon>Oomycota</taxon>
        <taxon>Saprolegniomycetes</taxon>
        <taxon>Saprolegniales</taxon>
        <taxon>Saprolegniaceae</taxon>
        <taxon>Saprolegnia</taxon>
    </lineage>
</organism>
<reference evidence="9 10" key="1">
    <citation type="submission" date="2012-04" db="EMBL/GenBank/DDBJ databases">
        <title>The Genome Sequence of Saprolegnia declina VS20.</title>
        <authorList>
            <consortium name="The Broad Institute Genome Sequencing Platform"/>
            <person name="Russ C."/>
            <person name="Nusbaum C."/>
            <person name="Tyler B."/>
            <person name="van West P."/>
            <person name="Dieguez-Uribeondo J."/>
            <person name="de Bruijn I."/>
            <person name="Tripathy S."/>
            <person name="Jiang R."/>
            <person name="Young S.K."/>
            <person name="Zeng Q."/>
            <person name="Gargeya S."/>
            <person name="Fitzgerald M."/>
            <person name="Haas B."/>
            <person name="Abouelleil A."/>
            <person name="Alvarado L."/>
            <person name="Arachchi H.M."/>
            <person name="Berlin A."/>
            <person name="Chapman S.B."/>
            <person name="Goldberg J."/>
            <person name="Griggs A."/>
            <person name="Gujja S."/>
            <person name="Hansen M."/>
            <person name="Howarth C."/>
            <person name="Imamovic A."/>
            <person name="Larimer J."/>
            <person name="McCowen C."/>
            <person name="Montmayeur A."/>
            <person name="Murphy C."/>
            <person name="Neiman D."/>
            <person name="Pearson M."/>
            <person name="Priest M."/>
            <person name="Roberts A."/>
            <person name="Saif S."/>
            <person name="Shea T."/>
            <person name="Sisk P."/>
            <person name="Sykes S."/>
            <person name="Wortman J."/>
            <person name="Nusbaum C."/>
            <person name="Birren B."/>
        </authorList>
    </citation>
    <scope>NUCLEOTIDE SEQUENCE [LARGE SCALE GENOMIC DNA]</scope>
    <source>
        <strain evidence="9 10">VS20</strain>
    </source>
</reference>
<keyword evidence="3 8" id="KW-0812">Transmembrane</keyword>
<dbReference type="eggNOG" id="ENOG502SBJQ">
    <property type="taxonomic scope" value="Eukaryota"/>
</dbReference>
<keyword evidence="4" id="KW-0256">Endoplasmic reticulum</keyword>
<keyword evidence="10" id="KW-1185">Reference proteome</keyword>
<comment type="subcellular location">
    <subcellularLocation>
        <location evidence="1">Endoplasmic reticulum membrane</location>
        <topology evidence="1">Single-pass type III membrane protein</topology>
    </subcellularLocation>
</comment>
<evidence type="ECO:0000256" key="5">
    <source>
        <dbReference type="ARBA" id="ARBA00022968"/>
    </source>
</evidence>
<protein>
    <recommendedName>
        <fullName evidence="11">Dolichyl-diphosphooligosaccharide--protein glycosyltransferase subunit 4</fullName>
    </recommendedName>
</protein>
<dbReference type="SUPFAM" id="SSF103464">
    <property type="entry name" value="Oligosaccharyltransferase subunit ost4p"/>
    <property type="match status" value="1"/>
</dbReference>
<feature type="transmembrane region" description="Helical" evidence="8">
    <location>
        <begin position="12"/>
        <end position="31"/>
    </location>
</feature>
<dbReference type="GO" id="GO:0005789">
    <property type="term" value="C:endoplasmic reticulum membrane"/>
    <property type="evidence" value="ECO:0007669"/>
    <property type="project" value="UniProtKB-SubCell"/>
</dbReference>
<evidence type="ECO:0000256" key="1">
    <source>
        <dbReference type="ARBA" id="ARBA00004643"/>
    </source>
</evidence>
<evidence type="ECO:0000256" key="6">
    <source>
        <dbReference type="ARBA" id="ARBA00022989"/>
    </source>
</evidence>
<evidence type="ECO:0008006" key="11">
    <source>
        <dbReference type="Google" id="ProtNLM"/>
    </source>
</evidence>
<evidence type="ECO:0000313" key="9">
    <source>
        <dbReference type="EMBL" id="EQC42211.1"/>
    </source>
</evidence>
<dbReference type="RefSeq" id="XP_008604780.1">
    <property type="nucleotide sequence ID" value="XM_008606558.1"/>
</dbReference>
<dbReference type="OrthoDB" id="68044at2759"/>
<evidence type="ECO:0000256" key="4">
    <source>
        <dbReference type="ARBA" id="ARBA00022824"/>
    </source>
</evidence>
<keyword evidence="5" id="KW-0735">Signal-anchor</keyword>
<dbReference type="InterPro" id="IPR036330">
    <property type="entry name" value="Ost4p_sf"/>
</dbReference>
<dbReference type="VEuPathDB" id="FungiDB:SDRG_01049"/>
<evidence type="ECO:0000256" key="8">
    <source>
        <dbReference type="SAM" id="Phobius"/>
    </source>
</evidence>
<dbReference type="Pfam" id="PF10215">
    <property type="entry name" value="Ost4"/>
    <property type="match status" value="1"/>
</dbReference>
<name>T0R5J5_SAPDV</name>